<feature type="domain" description="Glycosyltransferase 2-like" evidence="1">
    <location>
        <begin position="16"/>
        <end position="122"/>
    </location>
</feature>
<dbReference type="CDD" id="cd00761">
    <property type="entry name" value="Glyco_tranf_GTA_type"/>
    <property type="match status" value="1"/>
</dbReference>
<reference evidence="2 3" key="1">
    <citation type="submission" date="2020-10" db="EMBL/GenBank/DDBJ databases">
        <title>Complete genome sequence of Paludibaculum fermentans P105T, a facultatively anaerobic acidobacterium capable of dissimilatory Fe(III) reduction.</title>
        <authorList>
            <person name="Dedysh S.N."/>
            <person name="Beletsky A.V."/>
            <person name="Kulichevskaya I.S."/>
            <person name="Mardanov A.V."/>
            <person name="Ravin N.V."/>
        </authorList>
    </citation>
    <scope>NUCLEOTIDE SEQUENCE [LARGE SCALE GENOMIC DNA]</scope>
    <source>
        <strain evidence="2 3">P105</strain>
    </source>
</reference>
<dbReference type="AlphaFoldDB" id="A0A7S7SJ15"/>
<gene>
    <name evidence="2" type="ORF">IRI77_24965</name>
</gene>
<keyword evidence="3" id="KW-1185">Reference proteome</keyword>
<keyword evidence="2" id="KW-0808">Transferase</keyword>
<dbReference type="InterPro" id="IPR050834">
    <property type="entry name" value="Glycosyltransf_2"/>
</dbReference>
<dbReference type="PANTHER" id="PTHR43685:SF11">
    <property type="entry name" value="GLYCOSYLTRANSFERASE TAGX-RELATED"/>
    <property type="match status" value="1"/>
</dbReference>
<dbReference type="Gene3D" id="3.90.550.10">
    <property type="entry name" value="Spore Coat Polysaccharide Biosynthesis Protein SpsA, Chain A"/>
    <property type="match status" value="1"/>
</dbReference>
<evidence type="ECO:0000313" key="2">
    <source>
        <dbReference type="EMBL" id="QOY86046.1"/>
    </source>
</evidence>
<protein>
    <submittedName>
        <fullName evidence="2">Glycosyltransferase family 2 protein</fullName>
    </submittedName>
</protein>
<accession>A0A7S7SJ15</accession>
<evidence type="ECO:0000313" key="3">
    <source>
        <dbReference type="Proteomes" id="UP000593892"/>
    </source>
</evidence>
<evidence type="ECO:0000259" key="1">
    <source>
        <dbReference type="Pfam" id="PF00535"/>
    </source>
</evidence>
<dbReference type="SUPFAM" id="SSF53448">
    <property type="entry name" value="Nucleotide-diphospho-sugar transferases"/>
    <property type="match status" value="1"/>
</dbReference>
<dbReference type="RefSeq" id="WP_194447715.1">
    <property type="nucleotide sequence ID" value="NZ_CP063849.1"/>
</dbReference>
<dbReference type="PANTHER" id="PTHR43685">
    <property type="entry name" value="GLYCOSYLTRANSFERASE"/>
    <property type="match status" value="1"/>
</dbReference>
<dbReference type="GO" id="GO:0016740">
    <property type="term" value="F:transferase activity"/>
    <property type="evidence" value="ECO:0007669"/>
    <property type="project" value="UniProtKB-KW"/>
</dbReference>
<dbReference type="EMBL" id="CP063849">
    <property type="protein sequence ID" value="QOY86046.1"/>
    <property type="molecule type" value="Genomic_DNA"/>
</dbReference>
<name>A0A7S7SJ15_PALFE</name>
<proteinExistence type="predicted"/>
<dbReference type="KEGG" id="pfer:IRI77_24965"/>
<dbReference type="Proteomes" id="UP000593892">
    <property type="component" value="Chromosome"/>
</dbReference>
<dbReference type="InterPro" id="IPR029044">
    <property type="entry name" value="Nucleotide-diphossugar_trans"/>
</dbReference>
<dbReference type="Pfam" id="PF00535">
    <property type="entry name" value="Glycos_transf_2"/>
    <property type="match status" value="1"/>
</dbReference>
<organism evidence="2 3">
    <name type="scientific">Paludibaculum fermentans</name>
    <dbReference type="NCBI Taxonomy" id="1473598"/>
    <lineage>
        <taxon>Bacteria</taxon>
        <taxon>Pseudomonadati</taxon>
        <taxon>Acidobacteriota</taxon>
        <taxon>Terriglobia</taxon>
        <taxon>Bryobacterales</taxon>
        <taxon>Bryobacteraceae</taxon>
        <taxon>Paludibaculum</taxon>
    </lineage>
</organism>
<dbReference type="InterPro" id="IPR001173">
    <property type="entry name" value="Glyco_trans_2-like"/>
</dbReference>
<sequence>MNPFTVSRLHARPLVSVLVANHNYERWLGRALESLLAQTYPHWEAIVCDDGSSDDSRAIIAAYASRHARIRLVTQANAGMASALNTAFGGVRGELVALLDSDDEWLPGRLQAVVDRFYVTQQVGMVTHLVRAVHAGGQLLKPIHPRRLDSGWLAPSILSGREPGLPPCSGLTFHAEVARRIFPLPVHFRRCADKIAQDRAALLAPVSAIHWPLSLYRIHGANLTGLSGPCTLAALESNFEFLEQLWADRRAFVLAQHGFLPDSAPWRDIESAHLQLAHRLFTREPGAADYLSALPSSVQRQAWRLLLALPAPAAQAALRLWWSENAVKRVFRNSWDLLRQPA</sequence>